<dbReference type="Pfam" id="PF02252">
    <property type="entry name" value="PA28_C"/>
    <property type="match status" value="1"/>
</dbReference>
<evidence type="ECO:0000256" key="3">
    <source>
        <dbReference type="SAM" id="Coils"/>
    </source>
</evidence>
<dbReference type="GO" id="GO:0005737">
    <property type="term" value="C:cytoplasm"/>
    <property type="evidence" value="ECO:0007669"/>
    <property type="project" value="TreeGrafter"/>
</dbReference>
<feature type="coiled-coil region" evidence="3">
    <location>
        <begin position="6"/>
        <end position="52"/>
    </location>
</feature>
<dbReference type="InterPro" id="IPR036252">
    <property type="entry name" value="Proteasome_activ_sf"/>
</dbReference>
<keyword evidence="6" id="KW-1185">Reference proteome</keyword>
<feature type="domain" description="Proteasome activator PA28 C-terminal" evidence="4">
    <location>
        <begin position="112"/>
        <end position="250"/>
    </location>
</feature>
<gene>
    <name evidence="5" type="ORF">RDWZM_003596</name>
</gene>
<keyword evidence="2" id="KW-0647">Proteasome</keyword>
<dbReference type="InterPro" id="IPR036997">
    <property type="entry name" value="PA28_C_sf"/>
</dbReference>
<dbReference type="GO" id="GO:0008537">
    <property type="term" value="C:proteasome activator complex"/>
    <property type="evidence" value="ECO:0007669"/>
    <property type="project" value="InterPro"/>
</dbReference>
<dbReference type="GO" id="GO:0005654">
    <property type="term" value="C:nucleoplasm"/>
    <property type="evidence" value="ECO:0007669"/>
    <property type="project" value="TreeGrafter"/>
</dbReference>
<dbReference type="AlphaFoldDB" id="A0A9Q0RSQ7"/>
<evidence type="ECO:0000313" key="5">
    <source>
        <dbReference type="EMBL" id="KAJ6225051.1"/>
    </source>
</evidence>
<organism evidence="5 6">
    <name type="scientific">Blomia tropicalis</name>
    <name type="common">Mite</name>
    <dbReference type="NCBI Taxonomy" id="40697"/>
    <lineage>
        <taxon>Eukaryota</taxon>
        <taxon>Metazoa</taxon>
        <taxon>Ecdysozoa</taxon>
        <taxon>Arthropoda</taxon>
        <taxon>Chelicerata</taxon>
        <taxon>Arachnida</taxon>
        <taxon>Acari</taxon>
        <taxon>Acariformes</taxon>
        <taxon>Sarcoptiformes</taxon>
        <taxon>Astigmata</taxon>
        <taxon>Glycyphagoidea</taxon>
        <taxon>Echimyopodidae</taxon>
        <taxon>Blomia</taxon>
    </lineage>
</organism>
<dbReference type="PANTHER" id="PTHR10660">
    <property type="entry name" value="PROTEASOME REGULATOR PA28"/>
    <property type="match status" value="1"/>
</dbReference>
<dbReference type="Proteomes" id="UP001142055">
    <property type="component" value="Chromosome 1"/>
</dbReference>
<dbReference type="InterPro" id="IPR009077">
    <property type="entry name" value="Proteasome_activ_PA28"/>
</dbReference>
<reference evidence="5" key="1">
    <citation type="submission" date="2022-12" db="EMBL/GenBank/DDBJ databases">
        <title>Genome assemblies of Blomia tropicalis.</title>
        <authorList>
            <person name="Cui Y."/>
        </authorList>
    </citation>
    <scope>NUCLEOTIDE SEQUENCE</scope>
    <source>
        <tissue evidence="5">Adult mites</tissue>
    </source>
</reference>
<comment type="similarity">
    <text evidence="1">Belongs to the PA28 family.</text>
</comment>
<comment type="caution">
    <text evidence="5">The sequence shown here is derived from an EMBL/GenBank/DDBJ whole genome shotgun (WGS) entry which is preliminary data.</text>
</comment>
<dbReference type="GO" id="GO:0061133">
    <property type="term" value="F:endopeptidase activator activity"/>
    <property type="evidence" value="ECO:0007669"/>
    <property type="project" value="TreeGrafter"/>
</dbReference>
<keyword evidence="3" id="KW-0175">Coiled coil</keyword>
<sequence>MANVPNNEHTKLLEQLNQLKQRMKSNLELIALKKFPNKIEQLRQERKTLTKDILTVKGSEFACTIPVPDSLHQNWEKLENKPNTIKDLLELNPNLQCQELVRIPVLVKNAQMPTNGAIVGLITKVLPYLYDLDEDLNKLDYALRLFLPRMREGEYLGTELLQEVNERIQTLQSYVQGKIRTLNKYHYTRTELLQNVICYGHVEDYRVRLVRLDRRYCHFLLQSVDLIYKTYVIVYDLIKKNYDKLSEFKSMADFDTNKEMDCLYC</sequence>
<protein>
    <recommendedName>
        <fullName evidence="4">Proteasome activator PA28 C-terminal domain-containing protein</fullName>
    </recommendedName>
</protein>
<evidence type="ECO:0000259" key="4">
    <source>
        <dbReference type="Pfam" id="PF02252"/>
    </source>
</evidence>
<dbReference type="GO" id="GO:0061136">
    <property type="term" value="P:regulation of proteasomal protein catabolic process"/>
    <property type="evidence" value="ECO:0007669"/>
    <property type="project" value="TreeGrafter"/>
</dbReference>
<dbReference type="Gene3D" id="1.20.120.180">
    <property type="entry name" value="Proteasome activator pa28, C-terminal domain"/>
    <property type="match status" value="1"/>
</dbReference>
<dbReference type="PANTHER" id="PTHR10660:SF2">
    <property type="entry name" value="LD45860P"/>
    <property type="match status" value="1"/>
</dbReference>
<accession>A0A9Q0RSQ7</accession>
<dbReference type="SUPFAM" id="SSF47216">
    <property type="entry name" value="Proteasome activator"/>
    <property type="match status" value="1"/>
</dbReference>
<evidence type="ECO:0000313" key="6">
    <source>
        <dbReference type="Proteomes" id="UP001142055"/>
    </source>
</evidence>
<dbReference type="InterPro" id="IPR003186">
    <property type="entry name" value="PA28_C"/>
</dbReference>
<dbReference type="OMA" id="CIHININ"/>
<dbReference type="GO" id="GO:2000045">
    <property type="term" value="P:regulation of G1/S transition of mitotic cell cycle"/>
    <property type="evidence" value="ECO:0007669"/>
    <property type="project" value="TreeGrafter"/>
</dbReference>
<name>A0A9Q0RSQ7_BLOTA</name>
<evidence type="ECO:0000256" key="1">
    <source>
        <dbReference type="ARBA" id="ARBA00005883"/>
    </source>
</evidence>
<evidence type="ECO:0000256" key="2">
    <source>
        <dbReference type="ARBA" id="ARBA00022942"/>
    </source>
</evidence>
<dbReference type="EMBL" id="JAPWDV010000001">
    <property type="protein sequence ID" value="KAJ6225051.1"/>
    <property type="molecule type" value="Genomic_DNA"/>
</dbReference>
<proteinExistence type="inferred from homology"/>